<dbReference type="OrthoDB" id="9904451at2"/>
<evidence type="ECO:0000313" key="1">
    <source>
        <dbReference type="EMBL" id="KMV13951.1"/>
    </source>
</evidence>
<dbReference type="EMBL" id="LFOD01000064">
    <property type="protein sequence ID" value="KMV13951.1"/>
    <property type="molecule type" value="Genomic_DNA"/>
</dbReference>
<evidence type="ECO:0000313" key="2">
    <source>
        <dbReference type="Proteomes" id="UP000037594"/>
    </source>
</evidence>
<gene>
    <name evidence="1" type="ORF">ACT17_32745</name>
</gene>
<dbReference type="PATRIC" id="fig|451644.5.peg.6729"/>
<organism evidence="1 2">
    <name type="scientific">Mycolicibacterium conceptionense</name>
    <dbReference type="NCBI Taxonomy" id="451644"/>
    <lineage>
        <taxon>Bacteria</taxon>
        <taxon>Bacillati</taxon>
        <taxon>Actinomycetota</taxon>
        <taxon>Actinomycetes</taxon>
        <taxon>Mycobacteriales</taxon>
        <taxon>Mycobacteriaceae</taxon>
        <taxon>Mycolicibacterium</taxon>
    </lineage>
</organism>
<comment type="caution">
    <text evidence="1">The sequence shown here is derived from an EMBL/GenBank/DDBJ whole genome shotgun (WGS) entry which is preliminary data.</text>
</comment>
<protein>
    <submittedName>
        <fullName evidence="1">Uncharacterized protein</fullName>
    </submittedName>
</protein>
<name>A0A0J8TWY9_9MYCO</name>
<dbReference type="AlphaFoldDB" id="A0A0J8TWY9"/>
<dbReference type="Proteomes" id="UP000037594">
    <property type="component" value="Unassembled WGS sequence"/>
</dbReference>
<reference evidence="1 2" key="1">
    <citation type="submission" date="2015-06" db="EMBL/GenBank/DDBJ databases">
        <title>Genome sequence of Mycobacterium conceptionense strain MLE.</title>
        <authorList>
            <person name="Greninger A.L."/>
            <person name="Cunningham G."/>
            <person name="Chiu C.Y."/>
            <person name="Miller S."/>
        </authorList>
    </citation>
    <scope>NUCLEOTIDE SEQUENCE [LARGE SCALE GENOMIC DNA]</scope>
    <source>
        <strain evidence="1 2">MLE</strain>
    </source>
</reference>
<proteinExistence type="predicted"/>
<sequence>MADYLTPEQARARYIEEHDLSGLDEQTLEQLVPKYPKGTREYAEYAAQLSAALDDWKKAAN</sequence>
<dbReference type="RefSeq" id="WP_048896534.1">
    <property type="nucleotide sequence ID" value="NZ_LFOD01000064.1"/>
</dbReference>
<accession>A0A0J8TWY9</accession>